<reference evidence="3 4" key="1">
    <citation type="journal article" date="2019" name="New Phytol.">
        <title>Comparative genomics reveals unique wood-decay strategies and fruiting body development in the Schizophyllaceae.</title>
        <authorList>
            <person name="Almasi E."/>
            <person name="Sahu N."/>
            <person name="Krizsan K."/>
            <person name="Balint B."/>
            <person name="Kovacs G.M."/>
            <person name="Kiss B."/>
            <person name="Cseklye J."/>
            <person name="Drula E."/>
            <person name="Henrissat B."/>
            <person name="Nagy I."/>
            <person name="Chovatia M."/>
            <person name="Adam C."/>
            <person name="LaButti K."/>
            <person name="Lipzen A."/>
            <person name="Riley R."/>
            <person name="Grigoriev I.V."/>
            <person name="Nagy L.G."/>
        </authorList>
    </citation>
    <scope>NUCLEOTIDE SEQUENCE [LARGE SCALE GENOMIC DNA]</scope>
    <source>
        <strain evidence="3 4">NL-1724</strain>
    </source>
</reference>
<dbReference type="InterPro" id="IPR014044">
    <property type="entry name" value="CAP_dom"/>
</dbReference>
<comment type="caution">
    <text evidence="3">The sequence shown here is derived from an EMBL/GenBank/DDBJ whole genome shotgun (WGS) entry which is preliminary data.</text>
</comment>
<keyword evidence="4" id="KW-1185">Reference proteome</keyword>
<dbReference type="Proteomes" id="UP000320762">
    <property type="component" value="Unassembled WGS sequence"/>
</dbReference>
<proteinExistence type="predicted"/>
<gene>
    <name evidence="3" type="ORF">BD626DRAFT_565055</name>
</gene>
<feature type="domain" description="SCP" evidence="2">
    <location>
        <begin position="28"/>
        <end position="161"/>
    </location>
</feature>
<feature type="signal peptide" evidence="1">
    <location>
        <begin position="1"/>
        <end position="23"/>
    </location>
</feature>
<dbReference type="Gene3D" id="3.40.33.10">
    <property type="entry name" value="CAP"/>
    <property type="match status" value="1"/>
</dbReference>
<dbReference type="PANTHER" id="PTHR10334">
    <property type="entry name" value="CYSTEINE-RICH SECRETORY PROTEIN-RELATED"/>
    <property type="match status" value="1"/>
</dbReference>
<name>A0A550CTU3_9AGAR</name>
<protein>
    <submittedName>
        <fullName evidence="3">PR-1-like protein</fullName>
    </submittedName>
</protein>
<dbReference type="InterPro" id="IPR035940">
    <property type="entry name" value="CAP_sf"/>
</dbReference>
<sequence length="169" mass="17991">MSPSTLLSTLAIILLTFSSFAAAYPTYAQILEYLDTHDSIRAQHDAAALDWSDTLAIMAQEYANTCQMASSGGALLDTLYGENIVAGTDDFTPVDAVNAFASDESQYSVTAPVYNHWTQVVWKSTSEVGCAVSSCNDLLGQGTGVARLHVCLYSEPGNVVGQALENVQP</sequence>
<evidence type="ECO:0000256" key="1">
    <source>
        <dbReference type="SAM" id="SignalP"/>
    </source>
</evidence>
<dbReference type="InterPro" id="IPR001283">
    <property type="entry name" value="CRISP-related"/>
</dbReference>
<dbReference type="STRING" id="97359.A0A550CTU3"/>
<dbReference type="SUPFAM" id="SSF55797">
    <property type="entry name" value="PR-1-like"/>
    <property type="match status" value="1"/>
</dbReference>
<accession>A0A550CTU3</accession>
<evidence type="ECO:0000313" key="4">
    <source>
        <dbReference type="Proteomes" id="UP000320762"/>
    </source>
</evidence>
<evidence type="ECO:0000313" key="3">
    <source>
        <dbReference type="EMBL" id="TRM68201.1"/>
    </source>
</evidence>
<organism evidence="3 4">
    <name type="scientific">Schizophyllum amplum</name>
    <dbReference type="NCBI Taxonomy" id="97359"/>
    <lineage>
        <taxon>Eukaryota</taxon>
        <taxon>Fungi</taxon>
        <taxon>Dikarya</taxon>
        <taxon>Basidiomycota</taxon>
        <taxon>Agaricomycotina</taxon>
        <taxon>Agaricomycetes</taxon>
        <taxon>Agaricomycetidae</taxon>
        <taxon>Agaricales</taxon>
        <taxon>Schizophyllaceae</taxon>
        <taxon>Schizophyllum</taxon>
    </lineage>
</organism>
<dbReference type="AlphaFoldDB" id="A0A550CTU3"/>
<feature type="chain" id="PRO_5021789615" evidence="1">
    <location>
        <begin position="24"/>
        <end position="169"/>
    </location>
</feature>
<dbReference type="PRINTS" id="PR00837">
    <property type="entry name" value="V5TPXLIKE"/>
</dbReference>
<dbReference type="SMART" id="SM00198">
    <property type="entry name" value="SCP"/>
    <property type="match status" value="1"/>
</dbReference>
<evidence type="ECO:0000259" key="2">
    <source>
        <dbReference type="SMART" id="SM00198"/>
    </source>
</evidence>
<dbReference type="EMBL" id="VDMD01000002">
    <property type="protein sequence ID" value="TRM68201.1"/>
    <property type="molecule type" value="Genomic_DNA"/>
</dbReference>
<dbReference type="Pfam" id="PF00188">
    <property type="entry name" value="CAP"/>
    <property type="match status" value="1"/>
</dbReference>
<dbReference type="OrthoDB" id="337038at2759"/>
<keyword evidence="1" id="KW-0732">Signal</keyword>